<evidence type="ECO:0000256" key="2">
    <source>
        <dbReference type="ARBA" id="ARBA00022737"/>
    </source>
</evidence>
<organism evidence="4 5">
    <name type="scientific">Achlya hypogyna</name>
    <name type="common">Oomycete</name>
    <name type="synonym">Protoachlya hypogyna</name>
    <dbReference type="NCBI Taxonomy" id="1202772"/>
    <lineage>
        <taxon>Eukaryota</taxon>
        <taxon>Sar</taxon>
        <taxon>Stramenopiles</taxon>
        <taxon>Oomycota</taxon>
        <taxon>Saprolegniomycetes</taxon>
        <taxon>Saprolegniales</taxon>
        <taxon>Achlyaceae</taxon>
        <taxon>Achlya</taxon>
    </lineage>
</organism>
<proteinExistence type="predicted"/>
<dbReference type="Gene3D" id="2.120.10.80">
    <property type="entry name" value="Kelch-type beta propeller"/>
    <property type="match status" value="2"/>
</dbReference>
<dbReference type="Pfam" id="PF24681">
    <property type="entry name" value="Kelch_KLHDC2_KLHL20_DRC7"/>
    <property type="match status" value="1"/>
</dbReference>
<dbReference type="OrthoDB" id="45365at2759"/>
<dbReference type="PANTHER" id="PTHR46093">
    <property type="entry name" value="ACYL-COA-BINDING DOMAIN-CONTAINING PROTEIN 5"/>
    <property type="match status" value="1"/>
</dbReference>
<protein>
    <submittedName>
        <fullName evidence="4">Uncharacterized protein</fullName>
    </submittedName>
</protein>
<evidence type="ECO:0000256" key="1">
    <source>
        <dbReference type="ARBA" id="ARBA00022441"/>
    </source>
</evidence>
<feature type="region of interest" description="Disordered" evidence="3">
    <location>
        <begin position="61"/>
        <end position="93"/>
    </location>
</feature>
<dbReference type="InterPro" id="IPR015915">
    <property type="entry name" value="Kelch-typ_b-propeller"/>
</dbReference>
<feature type="region of interest" description="Disordered" evidence="3">
    <location>
        <begin position="503"/>
        <end position="531"/>
    </location>
</feature>
<feature type="compositionally biased region" description="Basic and acidic residues" evidence="3">
    <location>
        <begin position="508"/>
        <end position="518"/>
    </location>
</feature>
<accession>A0A1V9YX21</accession>
<keyword evidence="2" id="KW-0677">Repeat</keyword>
<reference evidence="4 5" key="1">
    <citation type="journal article" date="2014" name="Genome Biol. Evol.">
        <title>The secreted proteins of Achlya hypogyna and Thraustotheca clavata identify the ancestral oomycete secretome and reveal gene acquisitions by horizontal gene transfer.</title>
        <authorList>
            <person name="Misner I."/>
            <person name="Blouin N."/>
            <person name="Leonard G."/>
            <person name="Richards T.A."/>
            <person name="Lane C.E."/>
        </authorList>
    </citation>
    <scope>NUCLEOTIDE SEQUENCE [LARGE SCALE GENOMIC DNA]</scope>
    <source>
        <strain evidence="4 5">ATCC 48635</strain>
    </source>
</reference>
<keyword evidence="1" id="KW-0880">Kelch repeat</keyword>
<dbReference type="PANTHER" id="PTHR46093:SF18">
    <property type="entry name" value="FIBRONECTIN TYPE-III DOMAIN-CONTAINING PROTEIN"/>
    <property type="match status" value="1"/>
</dbReference>
<dbReference type="AlphaFoldDB" id="A0A1V9YX21"/>
<dbReference type="Proteomes" id="UP000243579">
    <property type="component" value="Unassembled WGS sequence"/>
</dbReference>
<name>A0A1V9YX21_ACHHY</name>
<sequence>MLKQDVYELVAHARYLEEVKQRVARGEDPKAIDSYHKYKWKLQRGNAAPSQAASVQIESVRPPGLEPSTSDIDPPTPASDEATSAASKDCNPVDAKRQGQQHYLLELISPALAHIPRVRFEPVAVRGADMLDMAVPCARDGATLTNCNGLLVLFGGCYVSDPGHVHPRAIVPLPTASAGTMHFTNHVFVFDPASKTWEMPRCTGGYPRGRADHSAVFVAPRSLLVFGGRGKHAVSFNDVFVLDVELWNWTQSFPTETGPAVRFWHAATADSGRLFCFGGKDLYTVYGDLWELSLTDVGRRHSWSEPLTMGAPPSPRFGATMLALGRDHLAVVGGWEARSVPHQRARMTRPMDLFVLDTITGIWSRPHLAHHVVTWALPCERFLCQAFVQNATLVVFGGFSHEPATRSHDKSWVELEAPSDVHPVRHVHGMTLLPLDDPYVYKLDLRVMIWRRQPVATPGTGILFLPSMVHGGSYPVVHGAGYVHGTDVANQARMSLWKLHVETSPPARHSDSGTHDLDNPQDLSNTSTSRN</sequence>
<comment type="caution">
    <text evidence="4">The sequence shown here is derived from an EMBL/GenBank/DDBJ whole genome shotgun (WGS) entry which is preliminary data.</text>
</comment>
<keyword evidence="5" id="KW-1185">Reference proteome</keyword>
<gene>
    <name evidence="4" type="ORF">ACHHYP_05708</name>
</gene>
<dbReference type="SUPFAM" id="SSF117281">
    <property type="entry name" value="Kelch motif"/>
    <property type="match status" value="2"/>
</dbReference>
<dbReference type="STRING" id="1202772.A0A1V9YX21"/>
<feature type="compositionally biased region" description="Polar residues" evidence="3">
    <location>
        <begin position="521"/>
        <end position="531"/>
    </location>
</feature>
<evidence type="ECO:0000313" key="5">
    <source>
        <dbReference type="Proteomes" id="UP000243579"/>
    </source>
</evidence>
<evidence type="ECO:0000256" key="3">
    <source>
        <dbReference type="SAM" id="MobiDB-lite"/>
    </source>
</evidence>
<dbReference type="EMBL" id="JNBR01000657">
    <property type="protein sequence ID" value="OQR90207.1"/>
    <property type="molecule type" value="Genomic_DNA"/>
</dbReference>
<evidence type="ECO:0000313" key="4">
    <source>
        <dbReference type="EMBL" id="OQR90207.1"/>
    </source>
</evidence>